<reference evidence="1" key="1">
    <citation type="submission" date="2024-03" db="EMBL/GenBank/DDBJ databases">
        <title>WGS assembly of Saponaria officinalis var. Norfolk2.</title>
        <authorList>
            <person name="Jenkins J."/>
            <person name="Shu S."/>
            <person name="Grimwood J."/>
            <person name="Barry K."/>
            <person name="Goodstein D."/>
            <person name="Schmutz J."/>
            <person name="Leebens-Mack J."/>
            <person name="Osbourn A."/>
        </authorList>
    </citation>
    <scope>NUCLEOTIDE SEQUENCE [LARGE SCALE GENOMIC DNA]</scope>
    <source>
        <strain evidence="1">JIC</strain>
    </source>
</reference>
<keyword evidence="2" id="KW-1185">Reference proteome</keyword>
<accession>A0AAW1J677</accession>
<comment type="caution">
    <text evidence="1">The sequence shown here is derived from an EMBL/GenBank/DDBJ whole genome shotgun (WGS) entry which is preliminary data.</text>
</comment>
<protein>
    <recommendedName>
        <fullName evidence="3">FBD domain-containing protein</fullName>
    </recommendedName>
</protein>
<sequence>MSFTQIFCRWREIFGDGERIKLQLTKMQSKYKKSMHNSEEISTCVMPLLKTVTIHCLKNCFVDQLKLSKLLLGNAIVLEKLVISFEKKQMTAVEENDLVEQVSRFRKASINATVVFA</sequence>
<dbReference type="EMBL" id="JBDFQZ010000008">
    <property type="protein sequence ID" value="KAK9698260.1"/>
    <property type="molecule type" value="Genomic_DNA"/>
</dbReference>
<evidence type="ECO:0000313" key="2">
    <source>
        <dbReference type="Proteomes" id="UP001443914"/>
    </source>
</evidence>
<evidence type="ECO:0008006" key="3">
    <source>
        <dbReference type="Google" id="ProtNLM"/>
    </source>
</evidence>
<name>A0AAW1J677_SAPOF</name>
<evidence type="ECO:0000313" key="1">
    <source>
        <dbReference type="EMBL" id="KAK9698260.1"/>
    </source>
</evidence>
<gene>
    <name evidence="1" type="ORF">RND81_08G092100</name>
</gene>
<dbReference type="AlphaFoldDB" id="A0AAW1J677"/>
<proteinExistence type="predicted"/>
<organism evidence="1 2">
    <name type="scientific">Saponaria officinalis</name>
    <name type="common">Common soapwort</name>
    <name type="synonym">Lychnis saponaria</name>
    <dbReference type="NCBI Taxonomy" id="3572"/>
    <lineage>
        <taxon>Eukaryota</taxon>
        <taxon>Viridiplantae</taxon>
        <taxon>Streptophyta</taxon>
        <taxon>Embryophyta</taxon>
        <taxon>Tracheophyta</taxon>
        <taxon>Spermatophyta</taxon>
        <taxon>Magnoliopsida</taxon>
        <taxon>eudicotyledons</taxon>
        <taxon>Gunneridae</taxon>
        <taxon>Pentapetalae</taxon>
        <taxon>Caryophyllales</taxon>
        <taxon>Caryophyllaceae</taxon>
        <taxon>Caryophylleae</taxon>
        <taxon>Saponaria</taxon>
    </lineage>
</organism>
<dbReference type="Proteomes" id="UP001443914">
    <property type="component" value="Unassembled WGS sequence"/>
</dbReference>